<dbReference type="SUPFAM" id="SSF54211">
    <property type="entry name" value="Ribosomal protein S5 domain 2-like"/>
    <property type="match status" value="1"/>
</dbReference>
<organism evidence="5 6">
    <name type="scientific">Candidatus Liptonbacteria bacterium RIFCSPLOWO2_01_FULL_52_25</name>
    <dbReference type="NCBI Taxonomy" id="1798650"/>
    <lineage>
        <taxon>Bacteria</taxon>
        <taxon>Candidatus Liptoniibacteriota</taxon>
    </lineage>
</organism>
<dbReference type="Pfam" id="PF13335">
    <property type="entry name" value="Mg_chelatase_C"/>
    <property type="match status" value="1"/>
</dbReference>
<dbReference type="PANTHER" id="PTHR32039">
    <property type="entry name" value="MAGNESIUM-CHELATASE SUBUNIT CHLI"/>
    <property type="match status" value="1"/>
</dbReference>
<dbReference type="SMART" id="SM00382">
    <property type="entry name" value="AAA"/>
    <property type="match status" value="1"/>
</dbReference>
<evidence type="ECO:0000256" key="3">
    <source>
        <dbReference type="ARBA" id="ARBA00022840"/>
    </source>
</evidence>
<dbReference type="EMBL" id="MHLA01000013">
    <property type="protein sequence ID" value="OGY99770.1"/>
    <property type="molecule type" value="Genomic_DNA"/>
</dbReference>
<reference evidence="5 6" key="1">
    <citation type="journal article" date="2016" name="Nat. Commun.">
        <title>Thousands of microbial genomes shed light on interconnected biogeochemical processes in an aquifer system.</title>
        <authorList>
            <person name="Anantharaman K."/>
            <person name="Brown C.T."/>
            <person name="Hug L.A."/>
            <person name="Sharon I."/>
            <person name="Castelle C.J."/>
            <person name="Probst A.J."/>
            <person name="Thomas B.C."/>
            <person name="Singh A."/>
            <person name="Wilkins M.J."/>
            <person name="Karaoz U."/>
            <person name="Brodie E.L."/>
            <person name="Williams K.H."/>
            <person name="Hubbard S.S."/>
            <person name="Banfield J.F."/>
        </authorList>
    </citation>
    <scope>NUCLEOTIDE SEQUENCE [LARGE SCALE GENOMIC DNA]</scope>
</reference>
<dbReference type="InterPro" id="IPR027417">
    <property type="entry name" value="P-loop_NTPase"/>
</dbReference>
<dbReference type="InterPro" id="IPR000523">
    <property type="entry name" value="Mg_chelatse_chII-like_cat_dom"/>
</dbReference>
<dbReference type="Pfam" id="PF01078">
    <property type="entry name" value="Mg_chelatase"/>
    <property type="match status" value="1"/>
</dbReference>
<dbReference type="Gene3D" id="3.30.230.10">
    <property type="match status" value="1"/>
</dbReference>
<dbReference type="Pfam" id="PF13541">
    <property type="entry name" value="ChlI"/>
    <property type="match status" value="1"/>
</dbReference>
<dbReference type="SUPFAM" id="SSF52540">
    <property type="entry name" value="P-loop containing nucleoside triphosphate hydrolases"/>
    <property type="match status" value="1"/>
</dbReference>
<comment type="similarity">
    <text evidence="1">Belongs to the Mg-chelatase subunits D/I family. ComM subfamily.</text>
</comment>
<evidence type="ECO:0000313" key="6">
    <source>
        <dbReference type="Proteomes" id="UP000178880"/>
    </source>
</evidence>
<sequence length="512" mass="56319">MLKNLARVYSAELEGIKAKLIEVEVDLNVGLHAFNIVGLADKALNEAKERVNSALKNSGVKPPNRENRKITVNLAPADVKKAGSHYDLAIALGYLLATKQIKEFDAKNKLFVGELALDGRLRPVSGALNIAEMAEKHGFEYLLLPHTNANEAAVVKNVKVIPLETLQDAIDFLEDRKNIAPEEFSPVAGQEITAPDFSEIKSQENAKRALTIAAAGGHNMLMMGPPGVGKSLLAQALVGILPELALEEAIEITKIYSAAGLAPGGLVSQRPFRAPHQTASIVAVVGGGSDPKPGEISLAHRGILFLDEVPEFQKNILEALRQPMESGTVHVARAKHSLVFPAKFSLIAAMNPCPCGYYGDPEKECRCSAYEVIRYQKKISGPLLDRIDLQIKVQRVKIADLRETKKVGLTSPGIKKQVERARKIQAERFHKLSASRRIQTNSEMSSKQTEEFVKFEPGAEKFLETLDKSRLSPRGYYRLLKTARTIADLENQERVSTEHLAEAFSYRLREEV</sequence>
<evidence type="ECO:0000256" key="2">
    <source>
        <dbReference type="ARBA" id="ARBA00022741"/>
    </source>
</evidence>
<dbReference type="InterPro" id="IPR004482">
    <property type="entry name" value="Mg_chelat-rel"/>
</dbReference>
<dbReference type="AlphaFoldDB" id="A0A1G2CGJ4"/>
<dbReference type="InterPro" id="IPR020568">
    <property type="entry name" value="Ribosomal_Su5_D2-typ_SF"/>
</dbReference>
<name>A0A1G2CGJ4_9BACT</name>
<protein>
    <recommendedName>
        <fullName evidence="4">AAA+ ATPase domain-containing protein</fullName>
    </recommendedName>
</protein>
<comment type="caution">
    <text evidence="5">The sequence shown here is derived from an EMBL/GenBank/DDBJ whole genome shotgun (WGS) entry which is preliminary data.</text>
</comment>
<evidence type="ECO:0000259" key="4">
    <source>
        <dbReference type="SMART" id="SM00382"/>
    </source>
</evidence>
<evidence type="ECO:0000256" key="1">
    <source>
        <dbReference type="ARBA" id="ARBA00006354"/>
    </source>
</evidence>
<dbReference type="PRINTS" id="PR01657">
    <property type="entry name" value="MCMFAMILY"/>
</dbReference>
<dbReference type="NCBIfam" id="TIGR00368">
    <property type="entry name" value="YifB family Mg chelatase-like AAA ATPase"/>
    <property type="match status" value="1"/>
</dbReference>
<dbReference type="Proteomes" id="UP000178880">
    <property type="component" value="Unassembled WGS sequence"/>
</dbReference>
<dbReference type="InterPro" id="IPR001208">
    <property type="entry name" value="MCM_dom"/>
</dbReference>
<dbReference type="InterPro" id="IPR003593">
    <property type="entry name" value="AAA+_ATPase"/>
</dbReference>
<dbReference type="STRING" id="1798650.A2945_02120"/>
<dbReference type="GO" id="GO:0003677">
    <property type="term" value="F:DNA binding"/>
    <property type="evidence" value="ECO:0007669"/>
    <property type="project" value="InterPro"/>
</dbReference>
<accession>A0A1G2CGJ4</accession>
<keyword evidence="2" id="KW-0547">Nucleotide-binding</keyword>
<feature type="domain" description="AAA+ ATPase" evidence="4">
    <location>
        <begin position="216"/>
        <end position="397"/>
    </location>
</feature>
<evidence type="ECO:0000313" key="5">
    <source>
        <dbReference type="EMBL" id="OGY99770.1"/>
    </source>
</evidence>
<dbReference type="PANTHER" id="PTHR32039:SF7">
    <property type="entry name" value="COMPETENCE PROTEIN COMM"/>
    <property type="match status" value="1"/>
</dbReference>
<keyword evidence="3" id="KW-0067">ATP-binding</keyword>
<dbReference type="InterPro" id="IPR014721">
    <property type="entry name" value="Ribsml_uS5_D2-typ_fold_subgr"/>
</dbReference>
<dbReference type="Gene3D" id="3.40.50.300">
    <property type="entry name" value="P-loop containing nucleotide triphosphate hydrolases"/>
    <property type="match status" value="1"/>
</dbReference>
<dbReference type="InterPro" id="IPR025158">
    <property type="entry name" value="Mg_chelat-rel_C"/>
</dbReference>
<gene>
    <name evidence="5" type="ORF">A2945_02120</name>
</gene>
<dbReference type="InterPro" id="IPR045006">
    <property type="entry name" value="CHLI-like"/>
</dbReference>
<dbReference type="GO" id="GO:0005524">
    <property type="term" value="F:ATP binding"/>
    <property type="evidence" value="ECO:0007669"/>
    <property type="project" value="UniProtKB-KW"/>
</dbReference>
<proteinExistence type="inferred from homology"/>